<keyword evidence="2" id="KW-0255">Endonuclease</keyword>
<reference evidence="2 3" key="1">
    <citation type="submission" date="2018-06" db="EMBL/GenBank/DDBJ databases">
        <title>Actinomadura craniellae sp. nov. isolated from marine sponge Craniella sp.</title>
        <authorList>
            <person name="Li L."/>
            <person name="Xu Q.H."/>
            <person name="Lin H.W."/>
            <person name="Lu Y.H."/>
        </authorList>
    </citation>
    <scope>NUCLEOTIDE SEQUENCE [LARGE SCALE GENOMIC DNA]</scope>
    <source>
        <strain evidence="2 3">LHW63021</strain>
    </source>
</reference>
<dbReference type="Pfam" id="PF05685">
    <property type="entry name" value="Uma2"/>
    <property type="match status" value="1"/>
</dbReference>
<name>A0A365H3A1_9ACTN</name>
<dbReference type="CDD" id="cd06260">
    <property type="entry name" value="DUF820-like"/>
    <property type="match status" value="1"/>
</dbReference>
<keyword evidence="2" id="KW-0540">Nuclease</keyword>
<dbReference type="Gene3D" id="3.90.1570.10">
    <property type="entry name" value="tt1808, chain A"/>
    <property type="match status" value="1"/>
</dbReference>
<dbReference type="InterPro" id="IPR012296">
    <property type="entry name" value="Nuclease_put_TT1808"/>
</dbReference>
<dbReference type="AlphaFoldDB" id="A0A365H3A1"/>
<gene>
    <name evidence="2" type="ORF">DPM19_18060</name>
</gene>
<keyword evidence="3" id="KW-1185">Reference proteome</keyword>
<proteinExistence type="predicted"/>
<evidence type="ECO:0000313" key="3">
    <source>
        <dbReference type="Proteomes" id="UP000251891"/>
    </source>
</evidence>
<organism evidence="2 3">
    <name type="scientific">Actinomadura craniellae</name>
    <dbReference type="NCBI Taxonomy" id="2231787"/>
    <lineage>
        <taxon>Bacteria</taxon>
        <taxon>Bacillati</taxon>
        <taxon>Actinomycetota</taxon>
        <taxon>Actinomycetes</taxon>
        <taxon>Streptosporangiales</taxon>
        <taxon>Thermomonosporaceae</taxon>
        <taxon>Actinomadura</taxon>
    </lineage>
</organism>
<dbReference type="PANTHER" id="PTHR35400">
    <property type="entry name" value="SLR1083 PROTEIN"/>
    <property type="match status" value="1"/>
</dbReference>
<comment type="caution">
    <text evidence="2">The sequence shown here is derived from an EMBL/GenBank/DDBJ whole genome shotgun (WGS) entry which is preliminary data.</text>
</comment>
<dbReference type="Proteomes" id="UP000251891">
    <property type="component" value="Unassembled WGS sequence"/>
</dbReference>
<evidence type="ECO:0000313" key="2">
    <source>
        <dbReference type="EMBL" id="RAY13584.1"/>
    </source>
</evidence>
<dbReference type="InterPro" id="IPR011335">
    <property type="entry name" value="Restrct_endonuc-II-like"/>
</dbReference>
<sequence length="199" mass="22373">MSVAYDDRDHSYHHGPYSITDLDRMPRDARYELVNGWIIMSPWPSTLHDHVVRNLRRLFEDEAARAGADLYVNGPVDVFTHTGIRVPDVGVIDGPAARAAVARNERAYQGPDVRLVIEVISRESGSERTDRYEKPSEYAAAGIPQYWAVDLEPKPNITVWNLVPGHAVYRRSERVFAGQLLTVTEPLKLDLDPATLTAI</sequence>
<dbReference type="SUPFAM" id="SSF52980">
    <property type="entry name" value="Restriction endonuclease-like"/>
    <property type="match status" value="1"/>
</dbReference>
<protein>
    <submittedName>
        <fullName evidence="2">Uma2 family endonuclease</fullName>
    </submittedName>
</protein>
<keyword evidence="2" id="KW-0378">Hydrolase</keyword>
<dbReference type="PANTHER" id="PTHR35400:SF3">
    <property type="entry name" value="SLL1072 PROTEIN"/>
    <property type="match status" value="1"/>
</dbReference>
<dbReference type="GO" id="GO:0004519">
    <property type="term" value="F:endonuclease activity"/>
    <property type="evidence" value="ECO:0007669"/>
    <property type="project" value="UniProtKB-KW"/>
</dbReference>
<dbReference type="InterPro" id="IPR008538">
    <property type="entry name" value="Uma2"/>
</dbReference>
<dbReference type="EMBL" id="QLYX01000008">
    <property type="protein sequence ID" value="RAY13584.1"/>
    <property type="molecule type" value="Genomic_DNA"/>
</dbReference>
<evidence type="ECO:0000259" key="1">
    <source>
        <dbReference type="Pfam" id="PF05685"/>
    </source>
</evidence>
<accession>A0A365H3A1</accession>
<dbReference type="RefSeq" id="WP_111869125.1">
    <property type="nucleotide sequence ID" value="NZ_QLYX01000008.1"/>
</dbReference>
<dbReference type="OrthoDB" id="9799703at2"/>
<feature type="domain" description="Putative restriction endonuclease" evidence="1">
    <location>
        <begin position="21"/>
        <end position="188"/>
    </location>
</feature>